<accession>A0ABP0EVE2</accession>
<dbReference type="EMBL" id="CAWYQH010000001">
    <property type="protein sequence ID" value="CAK8671322.1"/>
    <property type="molecule type" value="Genomic_DNA"/>
</dbReference>
<dbReference type="SMART" id="SM00398">
    <property type="entry name" value="HMG"/>
    <property type="match status" value="1"/>
</dbReference>
<dbReference type="PANTHER" id="PTHR10270">
    <property type="entry name" value="SOX TRANSCRIPTION FACTOR"/>
    <property type="match status" value="1"/>
</dbReference>
<dbReference type="PROSITE" id="PS50118">
    <property type="entry name" value="HMG_BOX_2"/>
    <property type="match status" value="1"/>
</dbReference>
<gene>
    <name evidence="6" type="ORF">CVLEPA_LOCUS373</name>
</gene>
<dbReference type="Pfam" id="PF00505">
    <property type="entry name" value="HMG_box"/>
    <property type="match status" value="1"/>
</dbReference>
<feature type="region of interest" description="Disordered" evidence="4">
    <location>
        <begin position="20"/>
        <end position="41"/>
    </location>
</feature>
<name>A0ABP0EVE2_CLALP</name>
<keyword evidence="7" id="KW-1185">Reference proteome</keyword>
<keyword evidence="1 3" id="KW-0238">DNA-binding</keyword>
<organism evidence="6 7">
    <name type="scientific">Clavelina lepadiformis</name>
    <name type="common">Light-bulb sea squirt</name>
    <name type="synonym">Ascidia lepadiformis</name>
    <dbReference type="NCBI Taxonomy" id="159417"/>
    <lineage>
        <taxon>Eukaryota</taxon>
        <taxon>Metazoa</taxon>
        <taxon>Chordata</taxon>
        <taxon>Tunicata</taxon>
        <taxon>Ascidiacea</taxon>
        <taxon>Aplousobranchia</taxon>
        <taxon>Clavelinidae</taxon>
        <taxon>Clavelina</taxon>
    </lineage>
</organism>
<dbReference type="CDD" id="cd01388">
    <property type="entry name" value="HMG-box_SoxB"/>
    <property type="match status" value="1"/>
</dbReference>
<keyword evidence="2 3" id="KW-0539">Nucleus</keyword>
<feature type="region of interest" description="Disordered" evidence="4">
    <location>
        <begin position="297"/>
        <end position="334"/>
    </location>
</feature>
<proteinExistence type="predicted"/>
<feature type="compositionally biased region" description="Low complexity" evidence="4">
    <location>
        <begin position="314"/>
        <end position="334"/>
    </location>
</feature>
<feature type="DNA-binding region" description="HMG box" evidence="3">
    <location>
        <begin position="90"/>
        <end position="158"/>
    </location>
</feature>
<evidence type="ECO:0000256" key="4">
    <source>
        <dbReference type="SAM" id="MobiDB-lite"/>
    </source>
</evidence>
<dbReference type="PANTHER" id="PTHR10270:SF324">
    <property type="entry name" value="SOX DOMAIN-CONTAINING PROTEIN DICHAETE-RELATED"/>
    <property type="match status" value="1"/>
</dbReference>
<feature type="compositionally biased region" description="Low complexity" evidence="4">
    <location>
        <begin position="32"/>
        <end position="41"/>
    </location>
</feature>
<feature type="domain" description="HMG box" evidence="5">
    <location>
        <begin position="90"/>
        <end position="158"/>
    </location>
</feature>
<dbReference type="Gene3D" id="1.10.30.10">
    <property type="entry name" value="High mobility group box domain"/>
    <property type="match status" value="1"/>
</dbReference>
<evidence type="ECO:0000256" key="3">
    <source>
        <dbReference type="PROSITE-ProRule" id="PRU00267"/>
    </source>
</evidence>
<dbReference type="Proteomes" id="UP001642483">
    <property type="component" value="Unassembled WGS sequence"/>
</dbReference>
<sequence length="411" mass="43970">MLAVDSSNWMQIPYPSSVVPPNSHLPPPPTMAAPSATTASMPREDMKSYIGDVSTGGGQMTHLSASMMNHGSGPIQNNASANSKAAQERVKRPMNAFMVWSRGQRRKMAQENPKMHNSEISKRLGAEWKTLSDADKRPFIDEAKRLRALHMKEHPDYKYRPRRKKPVPMKKDNKFMGVHAPGPVNMMQGSPVAGLPGGSSRSHIDYSHINSYYGHQMPDQINSYGSAAGFAHPGMANSGAPQRYDVPMYYPGYTAPTTLPSMSQLGAQHANGYAQAPYSVGSNPAYSLAQAHTPANSIQNMSAGPGSAGVHSPGNTSPGASSATSAVASSGGSPLHQISSMLPIHSTAHLHTASQIPLNQMYLPLGEQQSSAQVTHEPAHSPNLSRLNGMQASPNYASPSVQTMSMQLPPM</sequence>
<protein>
    <recommendedName>
        <fullName evidence="5">HMG box domain-containing protein</fullName>
    </recommendedName>
</protein>
<dbReference type="InterPro" id="IPR009071">
    <property type="entry name" value="HMG_box_dom"/>
</dbReference>
<dbReference type="SUPFAM" id="SSF47095">
    <property type="entry name" value="HMG-box"/>
    <property type="match status" value="1"/>
</dbReference>
<feature type="compositionally biased region" description="Polar residues" evidence="4">
    <location>
        <begin position="382"/>
        <end position="411"/>
    </location>
</feature>
<feature type="region of interest" description="Disordered" evidence="4">
    <location>
        <begin position="368"/>
        <end position="411"/>
    </location>
</feature>
<comment type="caution">
    <text evidence="6">The sequence shown here is derived from an EMBL/GenBank/DDBJ whole genome shotgun (WGS) entry which is preliminary data.</text>
</comment>
<evidence type="ECO:0000313" key="7">
    <source>
        <dbReference type="Proteomes" id="UP001642483"/>
    </source>
</evidence>
<dbReference type="InterPro" id="IPR050140">
    <property type="entry name" value="SRY-related_HMG-box_TF-like"/>
</dbReference>
<evidence type="ECO:0000256" key="2">
    <source>
        <dbReference type="ARBA" id="ARBA00023242"/>
    </source>
</evidence>
<evidence type="ECO:0000259" key="5">
    <source>
        <dbReference type="PROSITE" id="PS50118"/>
    </source>
</evidence>
<evidence type="ECO:0000256" key="1">
    <source>
        <dbReference type="ARBA" id="ARBA00023125"/>
    </source>
</evidence>
<dbReference type="InterPro" id="IPR036910">
    <property type="entry name" value="HMG_box_dom_sf"/>
</dbReference>
<evidence type="ECO:0000313" key="6">
    <source>
        <dbReference type="EMBL" id="CAK8671322.1"/>
    </source>
</evidence>
<reference evidence="6 7" key="1">
    <citation type="submission" date="2024-02" db="EMBL/GenBank/DDBJ databases">
        <authorList>
            <person name="Daric V."/>
            <person name="Darras S."/>
        </authorList>
    </citation>
    <scope>NUCLEOTIDE SEQUENCE [LARGE SCALE GENOMIC DNA]</scope>
</reference>